<evidence type="ECO:0000256" key="3">
    <source>
        <dbReference type="ARBA" id="ARBA00022475"/>
    </source>
</evidence>
<dbReference type="InterPro" id="IPR035906">
    <property type="entry name" value="MetI-like_sf"/>
</dbReference>
<keyword evidence="12" id="KW-1185">Reference proteome</keyword>
<feature type="transmembrane region" description="Helical" evidence="9">
    <location>
        <begin position="246"/>
        <end position="264"/>
    </location>
</feature>
<dbReference type="Gene3D" id="1.10.3720.10">
    <property type="entry name" value="MetI-like"/>
    <property type="match status" value="1"/>
</dbReference>
<evidence type="ECO:0000256" key="7">
    <source>
        <dbReference type="ARBA" id="ARBA00023136"/>
    </source>
</evidence>
<comment type="similarity">
    <text evidence="8">Belongs to the binding-protein-dependent transport system permease family. OppBC subfamily.</text>
</comment>
<gene>
    <name evidence="11" type="ORF">A6A20_07705</name>
</gene>
<evidence type="ECO:0000313" key="11">
    <source>
        <dbReference type="EMBL" id="MDG6895506.1"/>
    </source>
</evidence>
<organism evidence="11 12">
    <name type="scientific">Volucribacter amazonae</name>
    <dbReference type="NCBI Taxonomy" id="256731"/>
    <lineage>
        <taxon>Bacteria</taxon>
        <taxon>Pseudomonadati</taxon>
        <taxon>Pseudomonadota</taxon>
        <taxon>Gammaproteobacteria</taxon>
        <taxon>Pasteurellales</taxon>
        <taxon>Pasteurellaceae</taxon>
        <taxon>Volucribacter</taxon>
    </lineage>
</organism>
<proteinExistence type="inferred from homology"/>
<sequence length="321" mass="36237">MIASFARRLFLICITLCCLSLVSYHILMRDPLNAALAEPYFYSGYFSYIQGLLRGDLGISYNGGESLLQLLFAVIPPTIELCFFAMLLALLFGLPLGLIAAFNRHNLCGKSISALSSLGLSVPVFWIAPLLLYLSAIHHWDIASMGQYNLLYQIKTITHFTAIDVWFVEQPYRLKIIQNVFQHLVLPALVLAISPTMEVTRLVQQRAEYLFQQNYVKVSSTKGWSTLKILRKLILRNTLPLIMPQFTRIFTLVLAQCMLVENVFGWPGVGSWLISAVAQQDYNAISAGIIAIGLLVVIINQLTDFFVFLLDPLHRKGWYAR</sequence>
<dbReference type="AlphaFoldDB" id="A0A9X4PDR1"/>
<comment type="caution">
    <text evidence="11">The sequence shown here is derived from an EMBL/GenBank/DDBJ whole genome shotgun (WGS) entry which is preliminary data.</text>
</comment>
<dbReference type="SUPFAM" id="SSF161098">
    <property type="entry name" value="MetI-like"/>
    <property type="match status" value="1"/>
</dbReference>
<keyword evidence="7 9" id="KW-0472">Membrane</keyword>
<name>A0A9X4PDR1_9PAST</name>
<feature type="transmembrane region" description="Helical" evidence="9">
    <location>
        <begin position="114"/>
        <end position="138"/>
    </location>
</feature>
<dbReference type="PROSITE" id="PS50928">
    <property type="entry name" value="ABC_TM1"/>
    <property type="match status" value="1"/>
</dbReference>
<evidence type="ECO:0000256" key="4">
    <source>
        <dbReference type="ARBA" id="ARBA00022519"/>
    </source>
</evidence>
<dbReference type="GO" id="GO:0005886">
    <property type="term" value="C:plasma membrane"/>
    <property type="evidence" value="ECO:0007669"/>
    <property type="project" value="UniProtKB-SubCell"/>
</dbReference>
<evidence type="ECO:0000256" key="2">
    <source>
        <dbReference type="ARBA" id="ARBA00022448"/>
    </source>
</evidence>
<dbReference type="PANTHER" id="PTHR43163">
    <property type="entry name" value="DIPEPTIDE TRANSPORT SYSTEM PERMEASE PROTEIN DPPB-RELATED"/>
    <property type="match status" value="1"/>
</dbReference>
<keyword evidence="2 9" id="KW-0813">Transport</keyword>
<dbReference type="Pfam" id="PF00528">
    <property type="entry name" value="BPD_transp_1"/>
    <property type="match status" value="1"/>
</dbReference>
<dbReference type="InterPro" id="IPR000515">
    <property type="entry name" value="MetI-like"/>
</dbReference>
<feature type="transmembrane region" description="Helical" evidence="9">
    <location>
        <begin position="78"/>
        <end position="102"/>
    </location>
</feature>
<protein>
    <submittedName>
        <fullName evidence="11">Peptide ABC transporter permease</fullName>
    </submittedName>
</protein>
<dbReference type="EMBL" id="LWID01000001">
    <property type="protein sequence ID" value="MDG6895506.1"/>
    <property type="molecule type" value="Genomic_DNA"/>
</dbReference>
<dbReference type="Proteomes" id="UP001155500">
    <property type="component" value="Unassembled WGS sequence"/>
</dbReference>
<evidence type="ECO:0000256" key="9">
    <source>
        <dbReference type="RuleBase" id="RU363032"/>
    </source>
</evidence>
<dbReference type="CDD" id="cd06261">
    <property type="entry name" value="TM_PBP2"/>
    <property type="match status" value="1"/>
</dbReference>
<keyword evidence="6 9" id="KW-1133">Transmembrane helix</keyword>
<evidence type="ECO:0000256" key="6">
    <source>
        <dbReference type="ARBA" id="ARBA00022989"/>
    </source>
</evidence>
<comment type="subcellular location">
    <subcellularLocation>
        <location evidence="1">Cell inner membrane</location>
        <topology evidence="1">Multi-pass membrane protein</topology>
    </subcellularLocation>
    <subcellularLocation>
        <location evidence="9">Cell membrane</location>
        <topology evidence="9">Multi-pass membrane protein</topology>
    </subcellularLocation>
</comment>
<reference evidence="11" key="1">
    <citation type="submission" date="2016-03" db="EMBL/GenBank/DDBJ databases">
        <title>Co-evolution between Pasteurellaceae and their hosts.</title>
        <authorList>
            <person name="Hansen M.J."/>
            <person name="Bojesen A.M."/>
            <person name="Planet P."/>
        </authorList>
    </citation>
    <scope>NUCLEOTIDE SEQUENCE</scope>
    <source>
        <strain evidence="11">146/S8/89</strain>
    </source>
</reference>
<dbReference type="PANTHER" id="PTHR43163:SF4">
    <property type="entry name" value="PUTRESCINE EXPORT SYSTEM PERMEASE PROTEIN SAPB"/>
    <property type="match status" value="1"/>
</dbReference>
<evidence type="ECO:0000256" key="8">
    <source>
        <dbReference type="ARBA" id="ARBA00024202"/>
    </source>
</evidence>
<keyword evidence="3" id="KW-1003">Cell membrane</keyword>
<evidence type="ECO:0000256" key="5">
    <source>
        <dbReference type="ARBA" id="ARBA00022692"/>
    </source>
</evidence>
<feature type="domain" description="ABC transmembrane type-1" evidence="10">
    <location>
        <begin position="75"/>
        <end position="303"/>
    </location>
</feature>
<keyword evidence="5 9" id="KW-0812">Transmembrane</keyword>
<dbReference type="RefSeq" id="WP_279572890.1">
    <property type="nucleotide sequence ID" value="NZ_LWID01000001.1"/>
</dbReference>
<keyword evidence="4" id="KW-0997">Cell inner membrane</keyword>
<evidence type="ECO:0000256" key="1">
    <source>
        <dbReference type="ARBA" id="ARBA00004429"/>
    </source>
</evidence>
<evidence type="ECO:0000313" key="12">
    <source>
        <dbReference type="Proteomes" id="UP001155500"/>
    </source>
</evidence>
<feature type="transmembrane region" description="Helical" evidence="9">
    <location>
        <begin position="284"/>
        <end position="310"/>
    </location>
</feature>
<evidence type="ECO:0000259" key="10">
    <source>
        <dbReference type="PROSITE" id="PS50928"/>
    </source>
</evidence>
<dbReference type="GO" id="GO:0071916">
    <property type="term" value="F:dipeptide transmembrane transporter activity"/>
    <property type="evidence" value="ECO:0007669"/>
    <property type="project" value="TreeGrafter"/>
</dbReference>
<accession>A0A9X4PDR1</accession>